<dbReference type="Pfam" id="PF08571">
    <property type="entry name" value="Yos1"/>
    <property type="match status" value="1"/>
</dbReference>
<keyword evidence="2" id="KW-0813">Transport</keyword>
<dbReference type="AlphaFoldDB" id="A0A1E7F2L9"/>
<name>A0A1E7F2L9_9STRA</name>
<proteinExistence type="inferred from homology"/>
<dbReference type="GO" id="GO:0030134">
    <property type="term" value="C:COPII-coated ER to Golgi transport vesicle"/>
    <property type="evidence" value="ECO:0007669"/>
    <property type="project" value="TreeGrafter"/>
</dbReference>
<dbReference type="OrthoDB" id="15356at2759"/>
<reference evidence="8 9" key="1">
    <citation type="submission" date="2016-09" db="EMBL/GenBank/DDBJ databases">
        <title>Extensive genetic diversity and differential bi-allelic expression allows diatom success in the polar Southern Ocean.</title>
        <authorList>
            <consortium name="DOE Joint Genome Institute"/>
            <person name="Mock T."/>
            <person name="Otillar R.P."/>
            <person name="Strauss J."/>
            <person name="Dupont C."/>
            <person name="Frickenhaus S."/>
            <person name="Maumus F."/>
            <person name="Mcmullan M."/>
            <person name="Sanges R."/>
            <person name="Schmutz J."/>
            <person name="Toseland A."/>
            <person name="Valas R."/>
            <person name="Veluchamy A."/>
            <person name="Ward B.J."/>
            <person name="Allen A."/>
            <person name="Barry K."/>
            <person name="Falciatore A."/>
            <person name="Ferrante M."/>
            <person name="Fortunato A.E."/>
            <person name="Gloeckner G."/>
            <person name="Gruber A."/>
            <person name="Hipkin R."/>
            <person name="Janech M."/>
            <person name="Kroth P."/>
            <person name="Leese F."/>
            <person name="Lindquist E."/>
            <person name="Lyon B.R."/>
            <person name="Martin J."/>
            <person name="Mayer C."/>
            <person name="Parker M."/>
            <person name="Quesneville H."/>
            <person name="Raymond J."/>
            <person name="Uhlig C."/>
            <person name="Valentin K.U."/>
            <person name="Worden A.Z."/>
            <person name="Armbrust E.V."/>
            <person name="Bowler C."/>
            <person name="Green B."/>
            <person name="Moulton V."/>
            <person name="Van Oosterhout C."/>
            <person name="Grigoriev I."/>
        </authorList>
    </citation>
    <scope>NUCLEOTIDE SEQUENCE [LARGE SCALE GENOMIC DNA]</scope>
    <source>
        <strain evidence="8 9">CCMP1102</strain>
    </source>
</reference>
<gene>
    <name evidence="8" type="ORF">FRACYDRAFT_191423</name>
</gene>
<dbReference type="PANTHER" id="PTHR15858:SF0">
    <property type="entry name" value="IMMEDIATE EARLY RESPONSE 3-INTERACTING PROTEIN 1"/>
    <property type="match status" value="1"/>
</dbReference>
<keyword evidence="4" id="KW-0653">Protein transport</keyword>
<evidence type="ECO:0000256" key="6">
    <source>
        <dbReference type="ARBA" id="ARBA00023136"/>
    </source>
</evidence>
<evidence type="ECO:0008006" key="10">
    <source>
        <dbReference type="Google" id="ProtNLM"/>
    </source>
</evidence>
<evidence type="ECO:0000256" key="2">
    <source>
        <dbReference type="ARBA" id="ARBA00022448"/>
    </source>
</evidence>
<protein>
    <recommendedName>
        <fullName evidence="10">Yos1-like protein</fullName>
    </recommendedName>
</protein>
<keyword evidence="5" id="KW-1133">Transmembrane helix</keyword>
<accession>A0A1E7F2L9</accession>
<comment type="similarity">
    <text evidence="7">Belongs to the YOS1 family.</text>
</comment>
<dbReference type="InterPro" id="IPR013880">
    <property type="entry name" value="Yos1"/>
</dbReference>
<evidence type="ECO:0000256" key="1">
    <source>
        <dbReference type="ARBA" id="ARBA00004370"/>
    </source>
</evidence>
<dbReference type="GO" id="GO:0006888">
    <property type="term" value="P:endoplasmic reticulum to Golgi vesicle-mediated transport"/>
    <property type="evidence" value="ECO:0007669"/>
    <property type="project" value="TreeGrafter"/>
</dbReference>
<evidence type="ECO:0000256" key="3">
    <source>
        <dbReference type="ARBA" id="ARBA00022692"/>
    </source>
</evidence>
<keyword evidence="9" id="KW-1185">Reference proteome</keyword>
<dbReference type="InParanoid" id="A0A1E7F2L9"/>
<organism evidence="8 9">
    <name type="scientific">Fragilariopsis cylindrus CCMP1102</name>
    <dbReference type="NCBI Taxonomy" id="635003"/>
    <lineage>
        <taxon>Eukaryota</taxon>
        <taxon>Sar</taxon>
        <taxon>Stramenopiles</taxon>
        <taxon>Ochrophyta</taxon>
        <taxon>Bacillariophyta</taxon>
        <taxon>Bacillariophyceae</taxon>
        <taxon>Bacillariophycidae</taxon>
        <taxon>Bacillariales</taxon>
        <taxon>Bacillariaceae</taxon>
        <taxon>Fragilariopsis</taxon>
    </lineage>
</organism>
<dbReference type="EMBL" id="KV784365">
    <property type="protein sequence ID" value="OEU12366.1"/>
    <property type="molecule type" value="Genomic_DNA"/>
</dbReference>
<keyword evidence="3" id="KW-0812">Transmembrane</keyword>
<evidence type="ECO:0000313" key="9">
    <source>
        <dbReference type="Proteomes" id="UP000095751"/>
    </source>
</evidence>
<sequence length="80" mass="8355">KVGLLLINSVLILNRKRFLAKHGLDDITSMGGGGGQVVGQPSNPLKAQIVGLLHAVQYLKPVVIIANGITILFELVLGGS</sequence>
<dbReference type="GO" id="GO:0005789">
    <property type="term" value="C:endoplasmic reticulum membrane"/>
    <property type="evidence" value="ECO:0007669"/>
    <property type="project" value="TreeGrafter"/>
</dbReference>
<dbReference type="GO" id="GO:0015031">
    <property type="term" value="P:protein transport"/>
    <property type="evidence" value="ECO:0007669"/>
    <property type="project" value="UniProtKB-KW"/>
</dbReference>
<evidence type="ECO:0000313" key="8">
    <source>
        <dbReference type="EMBL" id="OEU12366.1"/>
    </source>
</evidence>
<evidence type="ECO:0000256" key="7">
    <source>
        <dbReference type="ARBA" id="ARBA00024203"/>
    </source>
</evidence>
<dbReference type="PANTHER" id="PTHR15858">
    <property type="entry name" value="IMMEDIATE EARLY RESPONSE 3-INTERACTING PROTEIN 1"/>
    <property type="match status" value="1"/>
</dbReference>
<feature type="non-terminal residue" evidence="8">
    <location>
        <position position="1"/>
    </location>
</feature>
<evidence type="ECO:0000256" key="4">
    <source>
        <dbReference type="ARBA" id="ARBA00022927"/>
    </source>
</evidence>
<evidence type="ECO:0000256" key="5">
    <source>
        <dbReference type="ARBA" id="ARBA00022989"/>
    </source>
</evidence>
<dbReference type="Proteomes" id="UP000095751">
    <property type="component" value="Unassembled WGS sequence"/>
</dbReference>
<dbReference type="KEGG" id="fcy:FRACYDRAFT_191423"/>
<dbReference type="GO" id="GO:0000139">
    <property type="term" value="C:Golgi membrane"/>
    <property type="evidence" value="ECO:0007669"/>
    <property type="project" value="TreeGrafter"/>
</dbReference>
<comment type="subcellular location">
    <subcellularLocation>
        <location evidence="1">Membrane</location>
    </subcellularLocation>
</comment>
<keyword evidence="6" id="KW-0472">Membrane</keyword>